<protein>
    <recommendedName>
        <fullName evidence="3">Superoxide dismutase [Cu-Zn]</fullName>
        <ecNumber evidence="2">1.15.1.1</ecNumber>
    </recommendedName>
</protein>
<feature type="domain" description="Superoxide dismutase copper/zinc binding" evidence="12">
    <location>
        <begin position="61"/>
        <end position="200"/>
    </location>
</feature>
<evidence type="ECO:0000256" key="5">
    <source>
        <dbReference type="ARBA" id="ARBA00022723"/>
    </source>
</evidence>
<feature type="chain" id="PRO_5007086496" description="Superoxide dismutase [Cu-Zn]" evidence="11">
    <location>
        <begin position="33"/>
        <end position="483"/>
    </location>
</feature>
<keyword evidence="5" id="KW-0479">Metal-binding</keyword>
<keyword evidence="6" id="KW-0862">Zinc</keyword>
<evidence type="ECO:0000313" key="14">
    <source>
        <dbReference type="Proteomes" id="UP000056209"/>
    </source>
</evidence>
<sequence length="483" mass="49847">MRLTSGRLNAGQRTLITAALLGSAALTGTGLAGGATQPVPAPASTPLKATAALRDTAGQVLGTATLEQQGAGVRITVNVTGLKPGQHGMHVHEYGRCTPGVDAATNTVVAFGGAGGHFDPGMSRNHDDPQADNHAGHGGDLPMLTVGADGTGRMTVVTTKVSLTGMTGVLNRSLVIHAQPDDYRSDPAGLTGARERCGVITRDNFSVRDYPLPGSQTFPEGVAVDAARGVAYTGSAASGTIYAVNLASGAVSTFAEGGGHGRASALGLKVDAQGRVWAAGGASGTVSVLRPDGFPVAILNTPKSPNAYVNDLTPAPDGNVYVTDSSRPVIFRVTPDLKLSAWLDLSGTPIRYAPGINLNGIVPTPDGRALLAVQLNTGDLWRIDLRTKAMRRVMGGLTRGDGLLLDGRTLYVVRNAEQVITKVTLNADWTAGQVVAEEPLMGLRFPTTLAAVGGDLIVAQGQLDKLQGGTPETPFKLTRFKKF</sequence>
<dbReference type="Pfam" id="PF00080">
    <property type="entry name" value="Sod_Cu"/>
    <property type="match status" value="1"/>
</dbReference>
<dbReference type="RefSeq" id="WP_058975766.1">
    <property type="nucleotide sequence ID" value="NZ_BCMS01000001.1"/>
</dbReference>
<keyword evidence="14" id="KW-1185">Reference proteome</keyword>
<dbReference type="Proteomes" id="UP000056209">
    <property type="component" value="Unassembled WGS sequence"/>
</dbReference>
<dbReference type="Gene3D" id="2.60.40.200">
    <property type="entry name" value="Superoxide dismutase, copper/zinc binding domain"/>
    <property type="match status" value="1"/>
</dbReference>
<comment type="caution">
    <text evidence="13">The sequence shown here is derived from an EMBL/GenBank/DDBJ whole genome shotgun (WGS) entry which is preliminary data.</text>
</comment>
<dbReference type="InterPro" id="IPR024134">
    <property type="entry name" value="SOD_Cu/Zn_/chaperone"/>
</dbReference>
<keyword evidence="4" id="KW-1003">Cell membrane</keyword>
<evidence type="ECO:0000256" key="2">
    <source>
        <dbReference type="ARBA" id="ARBA00012682"/>
    </source>
</evidence>
<keyword evidence="8" id="KW-0472">Membrane</keyword>
<feature type="signal peptide" evidence="11">
    <location>
        <begin position="1"/>
        <end position="32"/>
    </location>
</feature>
<organism evidence="13 14">
    <name type="scientific">Deinococcus grandis</name>
    <dbReference type="NCBI Taxonomy" id="57498"/>
    <lineage>
        <taxon>Bacteria</taxon>
        <taxon>Thermotogati</taxon>
        <taxon>Deinococcota</taxon>
        <taxon>Deinococci</taxon>
        <taxon>Deinococcales</taxon>
        <taxon>Deinococcaceae</taxon>
        <taxon>Deinococcus</taxon>
    </lineage>
</organism>
<evidence type="ECO:0000256" key="8">
    <source>
        <dbReference type="ARBA" id="ARBA00023136"/>
    </source>
</evidence>
<dbReference type="GO" id="GO:0005507">
    <property type="term" value="F:copper ion binding"/>
    <property type="evidence" value="ECO:0007669"/>
    <property type="project" value="InterPro"/>
</dbReference>
<dbReference type="InterPro" id="IPR015943">
    <property type="entry name" value="WD40/YVTN_repeat-like_dom_sf"/>
</dbReference>
<comment type="function">
    <text evidence="9">Destroys radicals which are normally produced within the cells and which are toxic to biological systems. May play a role in favoring mycobacterial survival in phagocytes.</text>
</comment>
<dbReference type="InterPro" id="IPR001424">
    <property type="entry name" value="SOD_Cu_Zn_dom"/>
</dbReference>
<evidence type="ECO:0000256" key="10">
    <source>
        <dbReference type="ARBA" id="ARBA00049204"/>
    </source>
</evidence>
<gene>
    <name evidence="13" type="ORF">DEIGR_100995</name>
</gene>
<dbReference type="Gene3D" id="2.130.10.10">
    <property type="entry name" value="YVTN repeat-like/Quinoprotein amine dehydrogenase"/>
    <property type="match status" value="1"/>
</dbReference>
<evidence type="ECO:0000256" key="9">
    <source>
        <dbReference type="ARBA" id="ARBA00024900"/>
    </source>
</evidence>
<dbReference type="InterPro" id="IPR036423">
    <property type="entry name" value="SOD-like_Cu/Zn_dom_sf"/>
</dbReference>
<keyword evidence="7" id="KW-0560">Oxidoreductase</keyword>
<keyword evidence="11" id="KW-0732">Signal</keyword>
<dbReference type="FunFam" id="2.60.40.200:FF:000012">
    <property type="entry name" value="Superoxide dismutase [Cu-Zn]"/>
    <property type="match status" value="1"/>
</dbReference>
<proteinExistence type="inferred from homology"/>
<dbReference type="OrthoDB" id="9792957at2"/>
<evidence type="ECO:0000256" key="6">
    <source>
        <dbReference type="ARBA" id="ARBA00022833"/>
    </source>
</evidence>
<evidence type="ECO:0000256" key="3">
    <source>
        <dbReference type="ARBA" id="ARBA00020928"/>
    </source>
</evidence>
<dbReference type="EC" id="1.15.1.1" evidence="2"/>
<name>A0A100HHR3_9DEIO</name>
<dbReference type="EMBL" id="BCMS01000001">
    <property type="protein sequence ID" value="GAQ20968.1"/>
    <property type="molecule type" value="Genomic_DNA"/>
</dbReference>
<dbReference type="PANTHER" id="PTHR10003">
    <property type="entry name" value="SUPEROXIDE DISMUTASE CU-ZN -RELATED"/>
    <property type="match status" value="1"/>
</dbReference>
<dbReference type="CDD" id="cd00305">
    <property type="entry name" value="Cu-Zn_Superoxide_Dismutase"/>
    <property type="match status" value="1"/>
</dbReference>
<reference evidence="14" key="1">
    <citation type="submission" date="2015-11" db="EMBL/GenBank/DDBJ databases">
        <title>Draft Genome Sequence of the Radioresistant Bacterium Deinococcus grandis, Isolated from Freshwater Fish in Japan.</title>
        <authorList>
            <person name="Satoh K."/>
            <person name="Onodera T."/>
            <person name="Omoso K."/>
            <person name="Takeda-Yano K."/>
            <person name="Katayama T."/>
            <person name="Oono Y."/>
            <person name="Narumi I."/>
        </authorList>
    </citation>
    <scope>NUCLEOTIDE SEQUENCE [LARGE SCALE GENOMIC DNA]</scope>
    <source>
        <strain evidence="14">ATCC 43672</strain>
    </source>
</reference>
<dbReference type="SUPFAM" id="SSF63829">
    <property type="entry name" value="Calcium-dependent phosphotriesterase"/>
    <property type="match status" value="1"/>
</dbReference>
<evidence type="ECO:0000256" key="1">
    <source>
        <dbReference type="ARBA" id="ARBA00010457"/>
    </source>
</evidence>
<evidence type="ECO:0000256" key="4">
    <source>
        <dbReference type="ARBA" id="ARBA00022475"/>
    </source>
</evidence>
<evidence type="ECO:0000259" key="12">
    <source>
        <dbReference type="Pfam" id="PF00080"/>
    </source>
</evidence>
<comment type="catalytic activity">
    <reaction evidence="10">
        <text>2 superoxide + 2 H(+) = H2O2 + O2</text>
        <dbReference type="Rhea" id="RHEA:20696"/>
        <dbReference type="ChEBI" id="CHEBI:15378"/>
        <dbReference type="ChEBI" id="CHEBI:15379"/>
        <dbReference type="ChEBI" id="CHEBI:16240"/>
        <dbReference type="ChEBI" id="CHEBI:18421"/>
        <dbReference type="EC" id="1.15.1.1"/>
    </reaction>
</comment>
<evidence type="ECO:0000256" key="11">
    <source>
        <dbReference type="SAM" id="SignalP"/>
    </source>
</evidence>
<accession>A0A100HHR3</accession>
<evidence type="ECO:0000256" key="7">
    <source>
        <dbReference type="ARBA" id="ARBA00023002"/>
    </source>
</evidence>
<dbReference type="AlphaFoldDB" id="A0A100HHR3"/>
<dbReference type="SUPFAM" id="SSF49329">
    <property type="entry name" value="Cu,Zn superoxide dismutase-like"/>
    <property type="match status" value="1"/>
</dbReference>
<dbReference type="GO" id="GO:0004784">
    <property type="term" value="F:superoxide dismutase activity"/>
    <property type="evidence" value="ECO:0007669"/>
    <property type="project" value="UniProtKB-EC"/>
</dbReference>
<comment type="similarity">
    <text evidence="1">Belongs to the Cu-Zn superoxide dismutase family.</text>
</comment>
<evidence type="ECO:0000313" key="13">
    <source>
        <dbReference type="EMBL" id="GAQ20968.1"/>
    </source>
</evidence>